<gene>
    <name evidence="1" type="ORF">AR438_14925</name>
</gene>
<accession>A0A0Q3P4A4</accession>
<dbReference type="Pfam" id="PF14253">
    <property type="entry name" value="AbiH"/>
    <property type="match status" value="1"/>
</dbReference>
<dbReference type="EMBL" id="LLYZ01000020">
    <property type="protein sequence ID" value="KQK24782.1"/>
    <property type="molecule type" value="Genomic_DNA"/>
</dbReference>
<protein>
    <recommendedName>
        <fullName evidence="3">Bacteriophage abortive infection AbiH</fullName>
    </recommendedName>
</protein>
<sequence>MLFLNFNYTETIKIYENKYKSETINIHGELNSLQNPIIFGFGDDVDKKYQEFEDLNDNKYLENFKSIAYLQTNSYKRLLEFINADEYQVFTFGHSCGISDRTMLNTIFEHENCKSIKPFYYKRKDGSDNYTDIVQTISRNFNDKKKFRDRVVNKTYCQPLT</sequence>
<name>A0A0Q3P4A4_9FLAO</name>
<proteinExistence type="predicted"/>
<evidence type="ECO:0008006" key="3">
    <source>
        <dbReference type="Google" id="ProtNLM"/>
    </source>
</evidence>
<dbReference type="InterPro" id="IPR025935">
    <property type="entry name" value="AbiH"/>
</dbReference>
<comment type="caution">
    <text evidence="1">The sequence shown here is derived from an EMBL/GenBank/DDBJ whole genome shotgun (WGS) entry which is preliminary data.</text>
</comment>
<organism evidence="1 2">
    <name type="scientific">Chryseobacterium aquaticum</name>
    <dbReference type="NCBI Taxonomy" id="452084"/>
    <lineage>
        <taxon>Bacteria</taxon>
        <taxon>Pseudomonadati</taxon>
        <taxon>Bacteroidota</taxon>
        <taxon>Flavobacteriia</taxon>
        <taxon>Flavobacteriales</taxon>
        <taxon>Weeksellaceae</taxon>
        <taxon>Chryseobacterium group</taxon>
        <taxon>Chryseobacterium</taxon>
    </lineage>
</organism>
<dbReference type="Proteomes" id="UP000051682">
    <property type="component" value="Unassembled WGS sequence"/>
</dbReference>
<keyword evidence="2" id="KW-1185">Reference proteome</keyword>
<dbReference type="STRING" id="452084.AR438_14925"/>
<dbReference type="AlphaFoldDB" id="A0A0Q3P4A4"/>
<reference evidence="1 2" key="1">
    <citation type="submission" date="2015-10" db="EMBL/GenBank/DDBJ databases">
        <title>Chryseobacterium aquaticum genome.</title>
        <authorList>
            <person name="Newman J.D."/>
            <person name="Ferguson M.B."/>
            <person name="Miller J.R."/>
        </authorList>
    </citation>
    <scope>NUCLEOTIDE SEQUENCE [LARGE SCALE GENOMIC DNA]</scope>
    <source>
        <strain evidence="1 2">KCTC 12483</strain>
    </source>
</reference>
<evidence type="ECO:0000313" key="2">
    <source>
        <dbReference type="Proteomes" id="UP000051682"/>
    </source>
</evidence>
<evidence type="ECO:0000313" key="1">
    <source>
        <dbReference type="EMBL" id="KQK24782.1"/>
    </source>
</evidence>